<evidence type="ECO:0000256" key="2">
    <source>
        <dbReference type="ARBA" id="ARBA00022448"/>
    </source>
</evidence>
<feature type="transmembrane region" description="Helical" evidence="8">
    <location>
        <begin position="178"/>
        <end position="199"/>
    </location>
</feature>
<dbReference type="InterPro" id="IPR000515">
    <property type="entry name" value="MetI-like"/>
</dbReference>
<dbReference type="InterPro" id="IPR043429">
    <property type="entry name" value="ArtM/GltK/GlnP/TcyL/YhdX-like"/>
</dbReference>
<keyword evidence="11" id="KW-1185">Reference proteome</keyword>
<protein>
    <submittedName>
        <fullName evidence="10">Amino acid ABC transporter permease</fullName>
    </submittedName>
</protein>
<proteinExistence type="inferred from homology"/>
<feature type="transmembrane region" description="Helical" evidence="8">
    <location>
        <begin position="56"/>
        <end position="75"/>
    </location>
</feature>
<evidence type="ECO:0000256" key="4">
    <source>
        <dbReference type="ARBA" id="ARBA00022692"/>
    </source>
</evidence>
<evidence type="ECO:0000256" key="5">
    <source>
        <dbReference type="ARBA" id="ARBA00022970"/>
    </source>
</evidence>
<dbReference type="InterPro" id="IPR035906">
    <property type="entry name" value="MetI-like_sf"/>
</dbReference>
<evidence type="ECO:0000256" key="6">
    <source>
        <dbReference type="ARBA" id="ARBA00022989"/>
    </source>
</evidence>
<dbReference type="PANTHER" id="PTHR30614">
    <property type="entry name" value="MEMBRANE COMPONENT OF AMINO ACID ABC TRANSPORTER"/>
    <property type="match status" value="1"/>
</dbReference>
<dbReference type="Gene3D" id="1.10.3720.10">
    <property type="entry name" value="MetI-like"/>
    <property type="match status" value="1"/>
</dbReference>
<keyword evidence="2 8" id="KW-0813">Transport</keyword>
<feature type="transmembrane region" description="Helical" evidence="8">
    <location>
        <begin position="136"/>
        <end position="158"/>
    </location>
</feature>
<dbReference type="GO" id="GO:0043190">
    <property type="term" value="C:ATP-binding cassette (ABC) transporter complex"/>
    <property type="evidence" value="ECO:0007669"/>
    <property type="project" value="InterPro"/>
</dbReference>
<evidence type="ECO:0000313" key="10">
    <source>
        <dbReference type="EMBL" id="EWT07114.1"/>
    </source>
</evidence>
<comment type="caution">
    <text evidence="10">The sequence shown here is derived from an EMBL/GenBank/DDBJ whole genome shotgun (WGS) entry which is preliminary data.</text>
</comment>
<keyword evidence="4 8" id="KW-0812">Transmembrane</keyword>
<dbReference type="GO" id="GO:0006865">
    <property type="term" value="P:amino acid transport"/>
    <property type="evidence" value="ECO:0007669"/>
    <property type="project" value="UniProtKB-KW"/>
</dbReference>
<keyword evidence="5" id="KW-0029">Amino-acid transport</keyword>
<dbReference type="PROSITE" id="PS50928">
    <property type="entry name" value="ABC_TM1"/>
    <property type="match status" value="1"/>
</dbReference>
<dbReference type="InterPro" id="IPR010065">
    <property type="entry name" value="AA_ABC_transptr_permease_3TM"/>
</dbReference>
<evidence type="ECO:0000256" key="8">
    <source>
        <dbReference type="RuleBase" id="RU363032"/>
    </source>
</evidence>
<dbReference type="PATRIC" id="fig|584657.3.peg.932"/>
<evidence type="ECO:0000256" key="3">
    <source>
        <dbReference type="ARBA" id="ARBA00022475"/>
    </source>
</evidence>
<evidence type="ECO:0000256" key="7">
    <source>
        <dbReference type="ARBA" id="ARBA00023136"/>
    </source>
</evidence>
<dbReference type="SUPFAM" id="SSF161098">
    <property type="entry name" value="MetI-like"/>
    <property type="match status" value="1"/>
</dbReference>
<gene>
    <name evidence="10" type="ORF">N864_12235</name>
</gene>
<dbReference type="Pfam" id="PF00528">
    <property type="entry name" value="BPD_transp_1"/>
    <property type="match status" value="1"/>
</dbReference>
<dbReference type="GO" id="GO:0022857">
    <property type="term" value="F:transmembrane transporter activity"/>
    <property type="evidence" value="ECO:0007669"/>
    <property type="project" value="InterPro"/>
</dbReference>
<feature type="transmembrane region" description="Helical" evidence="8">
    <location>
        <begin position="12"/>
        <end position="35"/>
    </location>
</feature>
<dbReference type="EMBL" id="AWQS01000021">
    <property type="protein sequence ID" value="EWT07114.1"/>
    <property type="molecule type" value="Genomic_DNA"/>
</dbReference>
<feature type="domain" description="ABC transmembrane type-1" evidence="9">
    <location>
        <begin position="11"/>
        <end position="199"/>
    </location>
</feature>
<dbReference type="AlphaFoldDB" id="W9GTA9"/>
<reference evidence="11" key="1">
    <citation type="submission" date="2013-08" db="EMBL/GenBank/DDBJ databases">
        <title>Intrasporangium oryzae NRRL B-24470.</title>
        <authorList>
            <person name="Liu H."/>
            <person name="Wang G."/>
        </authorList>
    </citation>
    <scope>NUCLEOTIDE SEQUENCE [LARGE SCALE GENOMIC DNA]</scope>
    <source>
        <strain evidence="11">Q5-1</strain>
    </source>
</reference>
<keyword evidence="7 8" id="KW-0472">Membrane</keyword>
<dbReference type="PANTHER" id="PTHR30614:SF0">
    <property type="entry name" value="L-CYSTINE TRANSPORT SYSTEM PERMEASE PROTEIN TCYL"/>
    <property type="match status" value="1"/>
</dbReference>
<dbReference type="RefSeq" id="WP_034714032.1">
    <property type="nucleotide sequence ID" value="NZ_AWQS01000021.1"/>
</dbReference>
<evidence type="ECO:0000259" key="9">
    <source>
        <dbReference type="PROSITE" id="PS50928"/>
    </source>
</evidence>
<name>W9GTA9_9MICO</name>
<comment type="similarity">
    <text evidence="8">Belongs to the binding-protein-dependent transport system permease family.</text>
</comment>
<organism evidence="10 11">
    <name type="scientific">Intrasporangium chromatireducens Q5-1</name>
    <dbReference type="NCBI Taxonomy" id="584657"/>
    <lineage>
        <taxon>Bacteria</taxon>
        <taxon>Bacillati</taxon>
        <taxon>Actinomycetota</taxon>
        <taxon>Actinomycetes</taxon>
        <taxon>Micrococcales</taxon>
        <taxon>Intrasporangiaceae</taxon>
        <taxon>Intrasporangium</taxon>
    </lineage>
</organism>
<comment type="subcellular location">
    <subcellularLocation>
        <location evidence="1 8">Cell membrane</location>
        <topology evidence="1 8">Multi-pass membrane protein</topology>
    </subcellularLocation>
</comment>
<accession>W9GTA9</accession>
<evidence type="ECO:0000313" key="11">
    <source>
        <dbReference type="Proteomes" id="UP000019494"/>
    </source>
</evidence>
<feature type="transmembrane region" description="Helical" evidence="8">
    <location>
        <begin position="81"/>
        <end position="99"/>
    </location>
</feature>
<dbReference type="CDD" id="cd06261">
    <property type="entry name" value="TM_PBP2"/>
    <property type="match status" value="1"/>
</dbReference>
<dbReference type="OrthoDB" id="9814902at2"/>
<evidence type="ECO:0000256" key="1">
    <source>
        <dbReference type="ARBA" id="ARBA00004651"/>
    </source>
</evidence>
<dbReference type="NCBIfam" id="TIGR01726">
    <property type="entry name" value="HEQRo_perm_3TM"/>
    <property type="match status" value="1"/>
</dbReference>
<sequence>MDYVGPIASGIPMSLLLTVLGFAIGAVGGIPLALMRRSRLRSVRFISRSIIELLRGIPPIVWIFLVYFGIGNGLIKVEPVPAAIVAFGLISCAYLAEIYRGGLSAVHRGQWEAGVALGLSHGDQLARIIGPQVMRYSIPAAATYAIGLLKDTSIAFTIGAQEILFFADSQAKQSSDALTPYLVAAAAYIILTVPCAWFARSVDRRLRVRIAS</sequence>
<dbReference type="Proteomes" id="UP000019494">
    <property type="component" value="Unassembled WGS sequence"/>
</dbReference>
<keyword evidence="3" id="KW-1003">Cell membrane</keyword>
<keyword evidence="6 8" id="KW-1133">Transmembrane helix</keyword>